<keyword evidence="2" id="KW-0732">Signal</keyword>
<feature type="signal peptide" evidence="2">
    <location>
        <begin position="1"/>
        <end position="17"/>
    </location>
</feature>
<dbReference type="SUPFAM" id="SSF50630">
    <property type="entry name" value="Acid proteases"/>
    <property type="match status" value="1"/>
</dbReference>
<sequence length="589" mass="67983">MNATLFFLILFLVYAKSQKPIKNEIELRENENIKIPVFLDNFSNKLGLDLVIGKKTVRLVIDTLNEGIRLFQDGTEACNKGKLSYSFRSGTGFEDDSEISRVGKAQWNNDSCYDPLSSDSASWCYNKDHCRISYYMDSYICEKKKEFPDTRENGIFNTFFHSNERVYDGISKFEVMLEGNELVIVPWMVPELVLQEFPIKLIKSDLSTGNGENWPSFHNFDGFIGLVGSSMSCRGISIWNDILMLYNASRVYFDVNFENQNSSFLYLNNLPKYWDPISIYWSEPKQSGFVYDDALSLFQIYNFEICGSNIMENISSNWLAALDLSSTCLSLPPFLFARLMAWLPLDCPEYSINNDKLELDKLKENYSQNNELLPYSSLCVVKKKPLPVISFWLSQTDSNDNKVEPIKIFLDDYIIHFNNIDYLCVINSTLGTFGKVNYIPYSEGNSYNYFTPYYSSSNTPLILFGSLFLKSYGIVIDNNSRKVGFYPKYKYKGYNSNTIEHSVNSNCAPKKECLLENGFKYDSSINECIPPNCSDWLLYEFNVETNTCELNSIFPLVLTFIIVLFTFFEIHIMYLKQYILDRSSEISNS</sequence>
<reference evidence="4 5" key="3">
    <citation type="submission" date="2017-10" db="EMBL/GenBank/DDBJ databases">
        <title>Consistent, comparative and evidence-based genome annotation and re-annotation for the closely-related species, Cryptosporidium parvum, C. hominis and C. tyzzeri.</title>
        <authorList>
            <person name="Baptista R.P."/>
            <person name="Li Y."/>
            <person name="Sateriale A."/>
            <person name="Striepen B."/>
            <person name="Kissinger J.C."/>
        </authorList>
    </citation>
    <scope>NUCLEOTIDE SEQUENCE [LARGE SCALE GENOMIC DNA]</scope>
    <source>
        <strain evidence="4">30976</strain>
    </source>
</reference>
<dbReference type="EMBL" id="JTAI01000013">
    <property type="protein sequence ID" value="PPS96792.1"/>
    <property type="molecule type" value="Genomic_DNA"/>
</dbReference>
<dbReference type="EMBL" id="LN877951">
    <property type="protein sequence ID" value="CUV06348.1"/>
    <property type="molecule type" value="Genomic_DNA"/>
</dbReference>
<feature type="transmembrane region" description="Helical" evidence="1">
    <location>
        <begin position="553"/>
        <end position="575"/>
    </location>
</feature>
<keyword evidence="1" id="KW-0812">Transmembrane</keyword>
<dbReference type="VEuPathDB" id="CryptoDB:ChTU502y2012_410g0420"/>
<dbReference type="InterPro" id="IPR021109">
    <property type="entry name" value="Peptidase_aspartic_dom_sf"/>
</dbReference>
<reference evidence="3" key="2">
    <citation type="submission" date="2015-08" db="EMBL/GenBank/DDBJ databases">
        <authorList>
            <person name="Babu N.S."/>
            <person name="Beckwith C.J."/>
            <person name="Beseler K.G."/>
            <person name="Brison A."/>
            <person name="Carone J.V."/>
            <person name="Caskin T.P."/>
            <person name="Diamond M."/>
            <person name="Durham M.E."/>
            <person name="Foxe J.M."/>
            <person name="Go M."/>
            <person name="Henderson B.A."/>
            <person name="Jones I.B."/>
            <person name="McGettigan J.A."/>
            <person name="Micheletti S.J."/>
            <person name="Nasrallah M.E."/>
            <person name="Ortiz D."/>
            <person name="Piller C.R."/>
            <person name="Privatt S.R."/>
            <person name="Schneider S.L."/>
            <person name="Sharp S."/>
            <person name="Smith T.C."/>
            <person name="Stanton J.D."/>
            <person name="Ullery H.E."/>
            <person name="Wilson R.J."/>
            <person name="Serrano M.G."/>
            <person name="Buck G."/>
            <person name="Lee V."/>
            <person name="Wang Y."/>
            <person name="Carvalho R."/>
            <person name="Voegtly L."/>
            <person name="Shi R."/>
            <person name="Duckworth R."/>
            <person name="Johnson A."/>
            <person name="Loviza R."/>
            <person name="Walstead R."/>
            <person name="Shah Z."/>
            <person name="Kiflezghi M."/>
            <person name="Wade K."/>
            <person name="Ball S.L."/>
            <person name="Bradley K.W."/>
            <person name="Asai D.J."/>
            <person name="Bowman C.A."/>
            <person name="Russell D.A."/>
            <person name="Pope W.H."/>
            <person name="Jacobs-Sera D."/>
            <person name="Hendrix R.W."/>
            <person name="Hatfull G.F."/>
        </authorList>
    </citation>
    <scope>NUCLEOTIDE SEQUENCE [LARGE SCALE GENOMIC DNA]</scope>
</reference>
<dbReference type="OrthoDB" id="441724at2759"/>
<evidence type="ECO:0000313" key="5">
    <source>
        <dbReference type="Proteomes" id="UP001429100"/>
    </source>
</evidence>
<feature type="chain" id="PRO_5006627721" evidence="2">
    <location>
        <begin position="18"/>
        <end position="589"/>
    </location>
</feature>
<dbReference type="AlphaFoldDB" id="A0A0S4TGS6"/>
<evidence type="ECO:0000313" key="4">
    <source>
        <dbReference type="EMBL" id="PPS96792.1"/>
    </source>
</evidence>
<dbReference type="VEuPathDB" id="CryptoDB:GY17_00001553"/>
<dbReference type="VEuPathDB" id="CryptoDB:CHUDEA5_3940"/>
<gene>
    <name evidence="3" type="ORF">CHUDEA5_3940</name>
    <name evidence="4" type="ORF">GY17_00001553</name>
</gene>
<evidence type="ECO:0000256" key="1">
    <source>
        <dbReference type="SAM" id="Phobius"/>
    </source>
</evidence>
<evidence type="ECO:0000313" key="3">
    <source>
        <dbReference type="EMBL" id="CUV06348.1"/>
    </source>
</evidence>
<proteinExistence type="predicted"/>
<accession>A0A0S4TGS6</accession>
<organism evidence="3">
    <name type="scientific">Cryptosporidium hominis</name>
    <dbReference type="NCBI Taxonomy" id="237895"/>
    <lineage>
        <taxon>Eukaryota</taxon>
        <taxon>Sar</taxon>
        <taxon>Alveolata</taxon>
        <taxon>Apicomplexa</taxon>
        <taxon>Conoidasida</taxon>
        <taxon>Coccidia</taxon>
        <taxon>Eucoccidiorida</taxon>
        <taxon>Eimeriorina</taxon>
        <taxon>Cryptosporidiidae</taxon>
        <taxon>Cryptosporidium</taxon>
    </lineage>
</organism>
<name>A0A0S4TGS6_CRYHO</name>
<keyword evidence="1" id="KW-1133">Transmembrane helix</keyword>
<dbReference type="VEuPathDB" id="CryptoDB:Chro.50457"/>
<reference evidence="4 5" key="1">
    <citation type="submission" date="2014-11" db="EMBL/GenBank/DDBJ databases">
        <title>Comparative genomic analysis of Cryptosporidium hominis reveals occurrence of genetic recombination in virulent subtypes.</title>
        <authorList>
            <person name="Guo Y."/>
            <person name="Tang K."/>
            <person name="Frace M."/>
            <person name="Li N."/>
            <person name="Roellig D.M."/>
            <person name="Sammons S."/>
            <person name="Knipe K."/>
            <person name="Rowe L."/>
            <person name="Feng Y."/>
            <person name="Xiao L."/>
        </authorList>
    </citation>
    <scope>NUCLEOTIDE SEQUENCE [LARGE SCALE GENOMIC DNA]</scope>
    <source>
        <strain evidence="4">30976</strain>
    </source>
</reference>
<keyword evidence="1" id="KW-0472">Membrane</keyword>
<dbReference type="Proteomes" id="UP001429100">
    <property type="component" value="Unassembled WGS sequence"/>
</dbReference>
<protein>
    <submittedName>
        <fullName evidence="4">Aspartic peptidase domain containing protein</fullName>
    </submittedName>
</protein>
<dbReference type="VEuPathDB" id="CryptoDB:Chro.50458"/>
<dbReference type="Gene3D" id="2.40.70.10">
    <property type="entry name" value="Acid Proteases"/>
    <property type="match status" value="1"/>
</dbReference>
<dbReference type="Proteomes" id="UP000199752">
    <property type="component" value="Chromosome 5"/>
</dbReference>
<evidence type="ECO:0000256" key="2">
    <source>
        <dbReference type="SAM" id="SignalP"/>
    </source>
</evidence>
<keyword evidence="5" id="KW-1185">Reference proteome</keyword>